<dbReference type="PROSITE" id="PS51462">
    <property type="entry name" value="NUDIX"/>
    <property type="match status" value="1"/>
</dbReference>
<dbReference type="PROSITE" id="PS00893">
    <property type="entry name" value="NUDIX_BOX"/>
    <property type="match status" value="1"/>
</dbReference>
<organism evidence="4 5">
    <name type="scientific">Gordonibacter massiliensis</name>
    <name type="common">ex Traore et al. 2017</name>
    <dbReference type="NCBI Taxonomy" id="1841863"/>
    <lineage>
        <taxon>Bacteria</taxon>
        <taxon>Bacillati</taxon>
        <taxon>Actinomycetota</taxon>
        <taxon>Coriobacteriia</taxon>
        <taxon>Eggerthellales</taxon>
        <taxon>Eggerthellaceae</taxon>
        <taxon>Gordonibacter</taxon>
    </lineage>
</organism>
<name>A0A842JJB0_9ACTN</name>
<reference evidence="4 5" key="1">
    <citation type="submission" date="2020-08" db="EMBL/GenBank/DDBJ databases">
        <authorList>
            <person name="Liu C."/>
            <person name="Sun Q."/>
        </authorList>
    </citation>
    <scope>NUCLEOTIDE SEQUENCE [LARGE SCALE GENOMIC DNA]</scope>
    <source>
        <strain evidence="4 5">N22</strain>
    </source>
</reference>
<evidence type="ECO:0000313" key="5">
    <source>
        <dbReference type="Proteomes" id="UP000587396"/>
    </source>
</evidence>
<proteinExistence type="predicted"/>
<dbReference type="Proteomes" id="UP000587396">
    <property type="component" value="Unassembled WGS sequence"/>
</dbReference>
<comment type="caution">
    <text evidence="4">The sequence shown here is derived from an EMBL/GenBank/DDBJ whole genome shotgun (WGS) entry which is preliminary data.</text>
</comment>
<keyword evidence="2" id="KW-0378">Hydrolase</keyword>
<dbReference type="PANTHER" id="PTHR43046">
    <property type="entry name" value="GDP-MANNOSE MANNOSYL HYDROLASE"/>
    <property type="match status" value="1"/>
</dbReference>
<dbReference type="InterPro" id="IPR000086">
    <property type="entry name" value="NUDIX_hydrolase_dom"/>
</dbReference>
<dbReference type="Gene3D" id="3.90.79.10">
    <property type="entry name" value="Nucleoside Triphosphate Pyrophosphohydrolase"/>
    <property type="match status" value="1"/>
</dbReference>
<evidence type="ECO:0000256" key="1">
    <source>
        <dbReference type="ARBA" id="ARBA00001946"/>
    </source>
</evidence>
<dbReference type="RefSeq" id="WP_185906240.1">
    <property type="nucleotide sequence ID" value="NZ_JACMSE010000015.1"/>
</dbReference>
<dbReference type="SUPFAM" id="SSF55811">
    <property type="entry name" value="Nudix"/>
    <property type="match status" value="1"/>
</dbReference>
<evidence type="ECO:0000313" key="4">
    <source>
        <dbReference type="EMBL" id="MBC2890561.1"/>
    </source>
</evidence>
<dbReference type="CDD" id="cd04688">
    <property type="entry name" value="NUDIX_Hydrolase"/>
    <property type="match status" value="1"/>
</dbReference>
<evidence type="ECO:0000256" key="2">
    <source>
        <dbReference type="ARBA" id="ARBA00022801"/>
    </source>
</evidence>
<sequence length="158" mass="18365">MDVTYSTSEGRFNYRVGAVAVDEGQLLVMRDWHCPYLYLPGGKVELHETAEDAVLRELREEMRAEARIVRPLWLSQAFFTEDASGERFHELCLYFLVSLPDSLSASHGETFSCEESGRRNAFFWLPFEQLEREYLYPSFIKSAIFDLPEHLELVSEVE</sequence>
<dbReference type="InterPro" id="IPR020084">
    <property type="entry name" value="NUDIX_hydrolase_CS"/>
</dbReference>
<dbReference type="GO" id="GO:0016787">
    <property type="term" value="F:hydrolase activity"/>
    <property type="evidence" value="ECO:0007669"/>
    <property type="project" value="UniProtKB-KW"/>
</dbReference>
<dbReference type="AlphaFoldDB" id="A0A842JJB0"/>
<dbReference type="PANTHER" id="PTHR43046:SF14">
    <property type="entry name" value="MUTT_NUDIX FAMILY PROTEIN"/>
    <property type="match status" value="1"/>
</dbReference>
<protein>
    <submittedName>
        <fullName evidence="4">NUDIX domain-containing protein</fullName>
    </submittedName>
</protein>
<accession>A0A842JJB0</accession>
<comment type="cofactor">
    <cofactor evidence="1">
        <name>Mg(2+)</name>
        <dbReference type="ChEBI" id="CHEBI:18420"/>
    </cofactor>
</comment>
<evidence type="ECO:0000259" key="3">
    <source>
        <dbReference type="PROSITE" id="PS51462"/>
    </source>
</evidence>
<feature type="domain" description="Nudix hydrolase" evidence="3">
    <location>
        <begin position="11"/>
        <end position="149"/>
    </location>
</feature>
<dbReference type="EMBL" id="JACMSE010000015">
    <property type="protein sequence ID" value="MBC2890561.1"/>
    <property type="molecule type" value="Genomic_DNA"/>
</dbReference>
<dbReference type="Pfam" id="PF00293">
    <property type="entry name" value="NUDIX"/>
    <property type="match status" value="1"/>
</dbReference>
<dbReference type="InterPro" id="IPR015797">
    <property type="entry name" value="NUDIX_hydrolase-like_dom_sf"/>
</dbReference>
<gene>
    <name evidence="4" type="ORF">H7313_14590</name>
</gene>
<keyword evidence="5" id="KW-1185">Reference proteome</keyword>